<evidence type="ECO:0000256" key="1">
    <source>
        <dbReference type="SAM" id="MobiDB-lite"/>
    </source>
</evidence>
<dbReference type="Proteomes" id="UP001218188">
    <property type="component" value="Unassembled WGS sequence"/>
</dbReference>
<feature type="compositionally biased region" description="Basic and acidic residues" evidence="1">
    <location>
        <begin position="10"/>
        <end position="21"/>
    </location>
</feature>
<feature type="compositionally biased region" description="Low complexity" evidence="1">
    <location>
        <begin position="154"/>
        <end position="163"/>
    </location>
</feature>
<organism evidence="2 3">
    <name type="scientific">Mycena alexandri</name>
    <dbReference type="NCBI Taxonomy" id="1745969"/>
    <lineage>
        <taxon>Eukaryota</taxon>
        <taxon>Fungi</taxon>
        <taxon>Dikarya</taxon>
        <taxon>Basidiomycota</taxon>
        <taxon>Agaricomycotina</taxon>
        <taxon>Agaricomycetes</taxon>
        <taxon>Agaricomycetidae</taxon>
        <taxon>Agaricales</taxon>
        <taxon>Marasmiineae</taxon>
        <taxon>Mycenaceae</taxon>
        <taxon>Mycena</taxon>
    </lineage>
</organism>
<name>A0AAD6T6U7_9AGAR</name>
<gene>
    <name evidence="2" type="ORF">C8F04DRAFT_1178322</name>
</gene>
<feature type="region of interest" description="Disordered" evidence="1">
    <location>
        <begin position="1"/>
        <end position="28"/>
    </location>
</feature>
<dbReference type="AlphaFoldDB" id="A0AAD6T6U7"/>
<comment type="caution">
    <text evidence="2">The sequence shown here is derived from an EMBL/GenBank/DDBJ whole genome shotgun (WGS) entry which is preliminary data.</text>
</comment>
<sequence>MAWLSAGSHQYREDTRGRGESANKPICGPLRSLTGGPLDSALADEFWKKVAEVTTRYRDSDNKWVAGQEIQQWHNANRQGSPFNNVLTDLLTSRLQACNKCANSRSNRNLFDSNYTMFLKYYGARAPLQMKRYKQVENAIRKGNRNTESVNAFGSDSGTAGSDDSSREQYFKEAPTSIMLELGLRMELLESQLRESRAREAAAVQRELDEKSQHGGKWYPTKFAGLL</sequence>
<reference evidence="2" key="1">
    <citation type="submission" date="2023-03" db="EMBL/GenBank/DDBJ databases">
        <title>Massive genome expansion in bonnet fungi (Mycena s.s.) driven by repeated elements and novel gene families across ecological guilds.</title>
        <authorList>
            <consortium name="Lawrence Berkeley National Laboratory"/>
            <person name="Harder C.B."/>
            <person name="Miyauchi S."/>
            <person name="Viragh M."/>
            <person name="Kuo A."/>
            <person name="Thoen E."/>
            <person name="Andreopoulos B."/>
            <person name="Lu D."/>
            <person name="Skrede I."/>
            <person name="Drula E."/>
            <person name="Henrissat B."/>
            <person name="Morin E."/>
            <person name="Kohler A."/>
            <person name="Barry K."/>
            <person name="LaButti K."/>
            <person name="Morin E."/>
            <person name="Salamov A."/>
            <person name="Lipzen A."/>
            <person name="Mereny Z."/>
            <person name="Hegedus B."/>
            <person name="Baldrian P."/>
            <person name="Stursova M."/>
            <person name="Weitz H."/>
            <person name="Taylor A."/>
            <person name="Grigoriev I.V."/>
            <person name="Nagy L.G."/>
            <person name="Martin F."/>
            <person name="Kauserud H."/>
        </authorList>
    </citation>
    <scope>NUCLEOTIDE SEQUENCE</scope>
    <source>
        <strain evidence="2">CBHHK200</strain>
    </source>
</reference>
<accession>A0AAD6T6U7</accession>
<feature type="region of interest" description="Disordered" evidence="1">
    <location>
        <begin position="147"/>
        <end position="168"/>
    </location>
</feature>
<proteinExistence type="predicted"/>
<keyword evidence="3" id="KW-1185">Reference proteome</keyword>
<evidence type="ECO:0000313" key="2">
    <source>
        <dbReference type="EMBL" id="KAJ7039971.1"/>
    </source>
</evidence>
<protein>
    <submittedName>
        <fullName evidence="2">Uncharacterized protein</fullName>
    </submittedName>
</protein>
<dbReference type="EMBL" id="JARJCM010000024">
    <property type="protein sequence ID" value="KAJ7039971.1"/>
    <property type="molecule type" value="Genomic_DNA"/>
</dbReference>
<evidence type="ECO:0000313" key="3">
    <source>
        <dbReference type="Proteomes" id="UP001218188"/>
    </source>
</evidence>